<protein>
    <submittedName>
        <fullName evidence="5">Ureidoglycolate lyase</fullName>
    </submittedName>
</protein>
<reference evidence="5" key="2">
    <citation type="journal article" date="2021" name="PeerJ">
        <title>Extensive microbial diversity within the chicken gut microbiome revealed by metagenomics and culture.</title>
        <authorList>
            <person name="Gilroy R."/>
            <person name="Ravi A."/>
            <person name="Getino M."/>
            <person name="Pursley I."/>
            <person name="Horton D.L."/>
            <person name="Alikhan N.F."/>
            <person name="Baker D."/>
            <person name="Gharbi K."/>
            <person name="Hall N."/>
            <person name="Watson M."/>
            <person name="Adriaenssens E.M."/>
            <person name="Foster-Nyarko E."/>
            <person name="Jarju S."/>
            <person name="Secka A."/>
            <person name="Antonio M."/>
            <person name="Oren A."/>
            <person name="Chaudhuri R.R."/>
            <person name="La Ragione R."/>
            <person name="Hildebrand F."/>
            <person name="Pallen M.J."/>
        </authorList>
    </citation>
    <scope>NUCLEOTIDE SEQUENCE</scope>
    <source>
        <strain evidence="5">ChiSjej3B21-11622</strain>
    </source>
</reference>
<keyword evidence="3 5" id="KW-0456">Lyase</keyword>
<evidence type="ECO:0000256" key="2">
    <source>
        <dbReference type="ARBA" id="ARBA00022631"/>
    </source>
</evidence>
<evidence type="ECO:0000256" key="1">
    <source>
        <dbReference type="ARBA" id="ARBA00011738"/>
    </source>
</evidence>
<dbReference type="GO" id="GO:0004848">
    <property type="term" value="F:ureidoglycolate hydrolase activity"/>
    <property type="evidence" value="ECO:0007669"/>
    <property type="project" value="InterPro"/>
</dbReference>
<dbReference type="GO" id="GO:0000256">
    <property type="term" value="P:allantoin catabolic process"/>
    <property type="evidence" value="ECO:0007669"/>
    <property type="project" value="InterPro"/>
</dbReference>
<evidence type="ECO:0000256" key="3">
    <source>
        <dbReference type="ARBA" id="ARBA00023239"/>
    </source>
</evidence>
<evidence type="ECO:0000313" key="6">
    <source>
        <dbReference type="Proteomes" id="UP000886886"/>
    </source>
</evidence>
<dbReference type="Gene3D" id="2.60.120.480">
    <property type="entry name" value="Ureidoglycolate hydrolase"/>
    <property type="match status" value="1"/>
</dbReference>
<reference evidence="5" key="1">
    <citation type="submission" date="2020-10" db="EMBL/GenBank/DDBJ databases">
        <authorList>
            <person name="Gilroy R."/>
        </authorList>
    </citation>
    <scope>NUCLEOTIDE SEQUENCE</scope>
    <source>
        <strain evidence="5">ChiSjej3B21-11622</strain>
    </source>
</reference>
<dbReference type="InterPro" id="IPR024060">
    <property type="entry name" value="Ureidoglycolate_lyase_dom_sf"/>
</dbReference>
<comment type="catalytic activity">
    <reaction evidence="4">
        <text>(S)-ureidoglycolate = urea + glyoxylate</text>
        <dbReference type="Rhea" id="RHEA:11304"/>
        <dbReference type="ChEBI" id="CHEBI:16199"/>
        <dbReference type="ChEBI" id="CHEBI:36655"/>
        <dbReference type="ChEBI" id="CHEBI:57296"/>
        <dbReference type="EC" id="4.3.2.3"/>
    </reaction>
</comment>
<accession>A0A9D0ZUZ7</accession>
<name>A0A9D0ZUZ7_9FIRM</name>
<dbReference type="GO" id="GO:0050385">
    <property type="term" value="F:ureidoglycolate lyase activity"/>
    <property type="evidence" value="ECO:0007669"/>
    <property type="project" value="UniProtKB-EC"/>
</dbReference>
<dbReference type="GO" id="GO:0006144">
    <property type="term" value="P:purine nucleobase metabolic process"/>
    <property type="evidence" value="ECO:0007669"/>
    <property type="project" value="UniProtKB-KW"/>
</dbReference>
<gene>
    <name evidence="5" type="ORF">IAB26_06775</name>
</gene>
<sequence>MRTIKAEKLTHEAFSPFGTFYSMTEPDGYALKGELHRFFPDRVSESYPVRVGFSPILVKKPERMQITQVEYHTTTPEMILPLNDDCILHVAPASAGTPLPDMTKVFIVPKGTLVKIHTAIWHLAPLPVSAEELQAMIILPECTYANDCTVVDLKEEEQFEIVL</sequence>
<dbReference type="Pfam" id="PF04115">
    <property type="entry name" value="Ureidogly_lyase"/>
    <property type="match status" value="1"/>
</dbReference>
<comment type="caution">
    <text evidence="5">The sequence shown here is derived from an EMBL/GenBank/DDBJ whole genome shotgun (WGS) entry which is preliminary data.</text>
</comment>
<dbReference type="InterPro" id="IPR007247">
    <property type="entry name" value="Ureidogly_lyase"/>
</dbReference>
<keyword evidence="2" id="KW-0659">Purine metabolism</keyword>
<evidence type="ECO:0000313" key="5">
    <source>
        <dbReference type="EMBL" id="HIQ96249.1"/>
    </source>
</evidence>
<comment type="subunit">
    <text evidence="1">Homodimer.</text>
</comment>
<evidence type="ECO:0000256" key="4">
    <source>
        <dbReference type="ARBA" id="ARBA00047684"/>
    </source>
</evidence>
<dbReference type="EMBL" id="DVFT01000099">
    <property type="protein sequence ID" value="HIQ96249.1"/>
    <property type="molecule type" value="Genomic_DNA"/>
</dbReference>
<dbReference type="InterPro" id="IPR011051">
    <property type="entry name" value="RmlC_Cupin_sf"/>
</dbReference>
<dbReference type="Proteomes" id="UP000886886">
    <property type="component" value="Unassembled WGS sequence"/>
</dbReference>
<organism evidence="5 6">
    <name type="scientific">Candidatus Limivivens merdigallinarum</name>
    <dbReference type="NCBI Taxonomy" id="2840859"/>
    <lineage>
        <taxon>Bacteria</taxon>
        <taxon>Bacillati</taxon>
        <taxon>Bacillota</taxon>
        <taxon>Clostridia</taxon>
        <taxon>Lachnospirales</taxon>
        <taxon>Lachnospiraceae</taxon>
        <taxon>Lachnospiraceae incertae sedis</taxon>
        <taxon>Candidatus Limivivens</taxon>
    </lineage>
</organism>
<dbReference type="AlphaFoldDB" id="A0A9D0ZUZ7"/>
<dbReference type="SUPFAM" id="SSF51182">
    <property type="entry name" value="RmlC-like cupins"/>
    <property type="match status" value="1"/>
</dbReference>
<proteinExistence type="predicted"/>